<organism evidence="1 2">
    <name type="scientific">Candidatus Ornithomonoglobus merdipullorum</name>
    <dbReference type="NCBI Taxonomy" id="2840895"/>
    <lineage>
        <taxon>Bacteria</taxon>
        <taxon>Bacillati</taxon>
        <taxon>Bacillota</taxon>
        <taxon>Clostridia</taxon>
        <taxon>Candidatus Ornithomonoglobus</taxon>
    </lineage>
</organism>
<feature type="non-terminal residue" evidence="1">
    <location>
        <position position="1"/>
    </location>
</feature>
<gene>
    <name evidence="1" type="ORF">IAA61_01520</name>
</gene>
<comment type="caution">
    <text evidence="1">The sequence shown here is derived from an EMBL/GenBank/DDBJ whole genome shotgun (WGS) entry which is preliminary data.</text>
</comment>
<evidence type="ECO:0000313" key="2">
    <source>
        <dbReference type="Proteomes" id="UP000824109"/>
    </source>
</evidence>
<reference evidence="1" key="2">
    <citation type="journal article" date="2021" name="PeerJ">
        <title>Extensive microbial diversity within the chicken gut microbiome revealed by metagenomics and culture.</title>
        <authorList>
            <person name="Gilroy R."/>
            <person name="Ravi A."/>
            <person name="Getino M."/>
            <person name="Pursley I."/>
            <person name="Horton D.L."/>
            <person name="Alikhan N.F."/>
            <person name="Baker D."/>
            <person name="Gharbi K."/>
            <person name="Hall N."/>
            <person name="Watson M."/>
            <person name="Adriaenssens E.M."/>
            <person name="Foster-Nyarko E."/>
            <person name="Jarju S."/>
            <person name="Secka A."/>
            <person name="Antonio M."/>
            <person name="Oren A."/>
            <person name="Chaudhuri R.R."/>
            <person name="La Ragione R."/>
            <person name="Hildebrand F."/>
            <person name="Pallen M.J."/>
        </authorList>
    </citation>
    <scope>NUCLEOTIDE SEQUENCE</scope>
    <source>
        <strain evidence="1">USAMLcec3-3695</strain>
    </source>
</reference>
<sequence length="55" mass="6224">FKVCRANEEITAAAQRALRQIDERDYAAEARGIGYKNIIKYGIAFKDKICFAIAE</sequence>
<dbReference type="Pfam" id="PF08011">
    <property type="entry name" value="PDDEXK_9"/>
    <property type="match status" value="1"/>
</dbReference>
<proteinExistence type="predicted"/>
<accession>A0A9D1MA46</accession>
<name>A0A9D1MA46_9FIRM</name>
<reference evidence="1" key="1">
    <citation type="submission" date="2020-10" db="EMBL/GenBank/DDBJ databases">
        <authorList>
            <person name="Gilroy R."/>
        </authorList>
    </citation>
    <scope>NUCLEOTIDE SEQUENCE</scope>
    <source>
        <strain evidence="1">USAMLcec3-3695</strain>
    </source>
</reference>
<dbReference type="AlphaFoldDB" id="A0A9D1MA46"/>
<dbReference type="Proteomes" id="UP000824109">
    <property type="component" value="Unassembled WGS sequence"/>
</dbReference>
<dbReference type="InterPro" id="IPR012547">
    <property type="entry name" value="PDDEXK_9"/>
</dbReference>
<evidence type="ECO:0000313" key="1">
    <source>
        <dbReference type="EMBL" id="HIU56476.1"/>
    </source>
</evidence>
<dbReference type="EMBL" id="DVNB01000020">
    <property type="protein sequence ID" value="HIU56476.1"/>
    <property type="molecule type" value="Genomic_DNA"/>
</dbReference>
<protein>
    <submittedName>
        <fullName evidence="1">PD-(D/E)XK nuclease domain-containing protein</fullName>
    </submittedName>
</protein>